<evidence type="ECO:0000256" key="4">
    <source>
        <dbReference type="ARBA" id="ARBA00022989"/>
    </source>
</evidence>
<dbReference type="Pfam" id="PF04117">
    <property type="entry name" value="Mpv17_PMP22"/>
    <property type="match status" value="1"/>
</dbReference>
<reference evidence="8" key="1">
    <citation type="submission" date="2020-06" db="EMBL/GenBank/DDBJ databases">
        <title>WGS assembly of Ceratodon purpureus strain R40.</title>
        <authorList>
            <person name="Carey S.B."/>
            <person name="Jenkins J."/>
            <person name="Shu S."/>
            <person name="Lovell J.T."/>
            <person name="Sreedasyam A."/>
            <person name="Maumus F."/>
            <person name="Tiley G.P."/>
            <person name="Fernandez-Pozo N."/>
            <person name="Barry K."/>
            <person name="Chen C."/>
            <person name="Wang M."/>
            <person name="Lipzen A."/>
            <person name="Daum C."/>
            <person name="Saski C.A."/>
            <person name="Payton A.C."/>
            <person name="Mcbreen J.C."/>
            <person name="Conrad R.E."/>
            <person name="Kollar L.M."/>
            <person name="Olsson S."/>
            <person name="Huttunen S."/>
            <person name="Landis J.B."/>
            <person name="Wickett N.J."/>
            <person name="Johnson M.G."/>
            <person name="Rensing S.A."/>
            <person name="Grimwood J."/>
            <person name="Schmutz J."/>
            <person name="Mcdaniel S.F."/>
        </authorList>
    </citation>
    <scope>NUCLEOTIDE SEQUENCE</scope>
    <source>
        <strain evidence="8">R40</strain>
    </source>
</reference>
<evidence type="ECO:0008006" key="10">
    <source>
        <dbReference type="Google" id="ProtNLM"/>
    </source>
</evidence>
<comment type="similarity">
    <text evidence="2 6">Belongs to the peroxisomal membrane protein PXMP2/4 family.</text>
</comment>
<name>A0A8T0IMG4_CERPU</name>
<keyword evidence="5 6" id="KW-0472">Membrane</keyword>
<keyword evidence="4 6" id="KW-1133">Transmembrane helix</keyword>
<evidence type="ECO:0000313" key="9">
    <source>
        <dbReference type="Proteomes" id="UP000822688"/>
    </source>
</evidence>
<comment type="subcellular location">
    <subcellularLocation>
        <location evidence="1">Membrane</location>
        <topology evidence="1">Multi-pass membrane protein</topology>
    </subcellularLocation>
</comment>
<gene>
    <name evidence="8" type="ORF">KC19_3G188300</name>
</gene>
<dbReference type="EMBL" id="CM026423">
    <property type="protein sequence ID" value="KAG0584139.1"/>
    <property type="molecule type" value="Genomic_DNA"/>
</dbReference>
<dbReference type="PANTHER" id="PTHR11266">
    <property type="entry name" value="PEROXISOMAL MEMBRANE PROTEIN 2, PXMP2 MPV17"/>
    <property type="match status" value="1"/>
</dbReference>
<dbReference type="AlphaFoldDB" id="A0A8T0IMG4"/>
<feature type="region of interest" description="Disordered" evidence="7">
    <location>
        <begin position="69"/>
        <end position="127"/>
    </location>
</feature>
<evidence type="ECO:0000256" key="6">
    <source>
        <dbReference type="RuleBase" id="RU363053"/>
    </source>
</evidence>
<accession>A0A8T0IMG4</accession>
<evidence type="ECO:0000256" key="5">
    <source>
        <dbReference type="ARBA" id="ARBA00023136"/>
    </source>
</evidence>
<feature type="compositionally biased region" description="Gly residues" evidence="7">
    <location>
        <begin position="103"/>
        <end position="127"/>
    </location>
</feature>
<dbReference type="GO" id="GO:0005737">
    <property type="term" value="C:cytoplasm"/>
    <property type="evidence" value="ECO:0007669"/>
    <property type="project" value="TreeGrafter"/>
</dbReference>
<organism evidence="8 9">
    <name type="scientific">Ceratodon purpureus</name>
    <name type="common">Fire moss</name>
    <name type="synonym">Dicranum purpureum</name>
    <dbReference type="NCBI Taxonomy" id="3225"/>
    <lineage>
        <taxon>Eukaryota</taxon>
        <taxon>Viridiplantae</taxon>
        <taxon>Streptophyta</taxon>
        <taxon>Embryophyta</taxon>
        <taxon>Bryophyta</taxon>
        <taxon>Bryophytina</taxon>
        <taxon>Bryopsida</taxon>
        <taxon>Dicranidae</taxon>
        <taxon>Pseudoditrichales</taxon>
        <taxon>Ditrichaceae</taxon>
        <taxon>Ceratodon</taxon>
    </lineage>
</organism>
<dbReference type="Proteomes" id="UP000822688">
    <property type="component" value="Chromosome 3"/>
</dbReference>
<dbReference type="InterPro" id="IPR007248">
    <property type="entry name" value="Mpv17_PMP22"/>
</dbReference>
<protein>
    <recommendedName>
        <fullName evidence="10">MPV17</fullName>
    </recommendedName>
</protein>
<dbReference type="PANTHER" id="PTHR11266:SF80">
    <property type="entry name" value="PEROXISOMAL MEMBRANE PROTEIN 2"/>
    <property type="match status" value="1"/>
</dbReference>
<evidence type="ECO:0000256" key="1">
    <source>
        <dbReference type="ARBA" id="ARBA00004141"/>
    </source>
</evidence>
<sequence length="307" mass="32287">MTSLLLHLGGGLCLENAPRTKYEVIFSTSSSSVAYRRAQQAGRQIKLCAVRGSLGGNLGRRVGRGQAVCKGGSGQNEHGIVRRSSAGNGASETDQVERLASIGGDGGIGNGTGDSGGNGGDSEGGGDGSGPLVPAAGLWSRYTELLDRHPLIVKSITAGLLNAVADFVCQILIEKGTVVDLRRLLSFVAIGVFMSGPGLHYWYGMLSKFITVPGMGGVFLRTAADQIVFTPLGVIGFFVVLLNLEGRQAELADKLQKDVVEVVIANWKVWIPFQIVNFGFVPPQLQVAAAGILGMVWSVFISYKGHT</sequence>
<feature type="transmembrane region" description="Helical" evidence="6">
    <location>
        <begin position="184"/>
        <end position="203"/>
    </location>
</feature>
<comment type="caution">
    <text evidence="8">The sequence shown here is derived from an EMBL/GenBank/DDBJ whole genome shotgun (WGS) entry which is preliminary data.</text>
</comment>
<evidence type="ECO:0000256" key="2">
    <source>
        <dbReference type="ARBA" id="ARBA00006824"/>
    </source>
</evidence>
<keyword evidence="9" id="KW-1185">Reference proteome</keyword>
<evidence type="ECO:0000313" key="8">
    <source>
        <dbReference type="EMBL" id="KAG0584139.1"/>
    </source>
</evidence>
<feature type="transmembrane region" description="Helical" evidence="6">
    <location>
        <begin position="223"/>
        <end position="244"/>
    </location>
</feature>
<evidence type="ECO:0000256" key="3">
    <source>
        <dbReference type="ARBA" id="ARBA00022692"/>
    </source>
</evidence>
<evidence type="ECO:0000256" key="7">
    <source>
        <dbReference type="SAM" id="MobiDB-lite"/>
    </source>
</evidence>
<proteinExistence type="inferred from homology"/>
<dbReference type="GO" id="GO:0016020">
    <property type="term" value="C:membrane"/>
    <property type="evidence" value="ECO:0007669"/>
    <property type="project" value="UniProtKB-SubCell"/>
</dbReference>
<keyword evidence="3 6" id="KW-0812">Transmembrane</keyword>